<dbReference type="AlphaFoldDB" id="A0A9P6CV57"/>
<organism evidence="4 5">
    <name type="scientific">Pholiota conissans</name>
    <dbReference type="NCBI Taxonomy" id="109636"/>
    <lineage>
        <taxon>Eukaryota</taxon>
        <taxon>Fungi</taxon>
        <taxon>Dikarya</taxon>
        <taxon>Basidiomycota</taxon>
        <taxon>Agaricomycotina</taxon>
        <taxon>Agaricomycetes</taxon>
        <taxon>Agaricomycetidae</taxon>
        <taxon>Agaricales</taxon>
        <taxon>Agaricineae</taxon>
        <taxon>Strophariaceae</taxon>
        <taxon>Pholiota</taxon>
    </lineage>
</organism>
<feature type="compositionally biased region" description="Basic residues" evidence="2">
    <location>
        <begin position="52"/>
        <end position="63"/>
    </location>
</feature>
<comment type="caution">
    <text evidence="4">The sequence shown here is derived from an EMBL/GenBank/DDBJ whole genome shotgun (WGS) entry which is preliminary data.</text>
</comment>
<proteinExistence type="predicted"/>
<sequence length="261" mass="27053">MSFASSLLLLLLAALAANALATPQPIHHAAHHRALAARVAAPAPLHVPSAPLRKRQNSKRCKQRTSSSPPAASSTRASSSPAVVNVAPTPKLTTTTKAAEPTPTPKTTTRAEPATTRPPTTTHTTSTKAPAPAPTTKKPASSNGGSNLPSFMVGTQTGQGTFYATGLGACGITNKDTDHIAAVSHLLFDNFPGYNGVNPNNNPLCGRTVTATYQGKSVTVSLTDRCTGCAVTDLDFSPTAFNELADFAVGRISGMTWVWND</sequence>
<dbReference type="CDD" id="cd22191">
    <property type="entry name" value="DPBB_RlpA_EXP_N-like"/>
    <property type="match status" value="1"/>
</dbReference>
<dbReference type="PANTHER" id="PTHR31836:SF28">
    <property type="entry name" value="SRCR DOMAIN-CONTAINING PROTEIN-RELATED"/>
    <property type="match status" value="1"/>
</dbReference>
<gene>
    <name evidence="4" type="ORF">BDN70DRAFT_803471</name>
</gene>
<evidence type="ECO:0000256" key="2">
    <source>
        <dbReference type="SAM" id="MobiDB-lite"/>
    </source>
</evidence>
<dbReference type="OrthoDB" id="623670at2759"/>
<dbReference type="EMBL" id="MU155179">
    <property type="protein sequence ID" value="KAF9481356.1"/>
    <property type="molecule type" value="Genomic_DNA"/>
</dbReference>
<feature type="signal peptide" evidence="3">
    <location>
        <begin position="1"/>
        <end position="21"/>
    </location>
</feature>
<dbReference type="Gene3D" id="2.40.40.10">
    <property type="entry name" value="RlpA-like domain"/>
    <property type="match status" value="1"/>
</dbReference>
<dbReference type="PANTHER" id="PTHR31836">
    <property type="match status" value="1"/>
</dbReference>
<dbReference type="Proteomes" id="UP000807469">
    <property type="component" value="Unassembled WGS sequence"/>
</dbReference>
<protein>
    <recommendedName>
        <fullName evidence="6">RlpA-like protein double-psi beta-barrel domain-containing protein</fullName>
    </recommendedName>
</protein>
<evidence type="ECO:0000256" key="3">
    <source>
        <dbReference type="SAM" id="SignalP"/>
    </source>
</evidence>
<keyword evidence="5" id="KW-1185">Reference proteome</keyword>
<feature type="compositionally biased region" description="Low complexity" evidence="2">
    <location>
        <begin position="64"/>
        <end position="140"/>
    </location>
</feature>
<dbReference type="InterPro" id="IPR051477">
    <property type="entry name" value="Expansin_CellWall"/>
</dbReference>
<name>A0A9P6CV57_9AGAR</name>
<feature type="region of interest" description="Disordered" evidence="2">
    <location>
        <begin position="47"/>
        <end position="149"/>
    </location>
</feature>
<reference evidence="4" key="1">
    <citation type="submission" date="2020-11" db="EMBL/GenBank/DDBJ databases">
        <authorList>
            <consortium name="DOE Joint Genome Institute"/>
            <person name="Ahrendt S."/>
            <person name="Riley R."/>
            <person name="Andreopoulos W."/>
            <person name="Labutti K."/>
            <person name="Pangilinan J."/>
            <person name="Ruiz-Duenas F.J."/>
            <person name="Barrasa J.M."/>
            <person name="Sanchez-Garcia M."/>
            <person name="Camarero S."/>
            <person name="Miyauchi S."/>
            <person name="Serrano A."/>
            <person name="Linde D."/>
            <person name="Babiker R."/>
            <person name="Drula E."/>
            <person name="Ayuso-Fernandez I."/>
            <person name="Pacheco R."/>
            <person name="Padilla G."/>
            <person name="Ferreira P."/>
            <person name="Barriuso J."/>
            <person name="Kellner H."/>
            <person name="Castanera R."/>
            <person name="Alfaro M."/>
            <person name="Ramirez L."/>
            <person name="Pisabarro A.G."/>
            <person name="Kuo A."/>
            <person name="Tritt A."/>
            <person name="Lipzen A."/>
            <person name="He G."/>
            <person name="Yan M."/>
            <person name="Ng V."/>
            <person name="Cullen D."/>
            <person name="Martin F."/>
            <person name="Rosso M.-N."/>
            <person name="Henrissat B."/>
            <person name="Hibbett D."/>
            <person name="Martinez A.T."/>
            <person name="Grigoriev I.V."/>
        </authorList>
    </citation>
    <scope>NUCLEOTIDE SEQUENCE</scope>
    <source>
        <strain evidence="4">CIRM-BRFM 674</strain>
    </source>
</reference>
<evidence type="ECO:0000313" key="4">
    <source>
        <dbReference type="EMBL" id="KAF9481356.1"/>
    </source>
</evidence>
<evidence type="ECO:0000313" key="5">
    <source>
        <dbReference type="Proteomes" id="UP000807469"/>
    </source>
</evidence>
<dbReference type="SUPFAM" id="SSF50685">
    <property type="entry name" value="Barwin-like endoglucanases"/>
    <property type="match status" value="1"/>
</dbReference>
<dbReference type="InterPro" id="IPR036908">
    <property type="entry name" value="RlpA-like_sf"/>
</dbReference>
<evidence type="ECO:0000256" key="1">
    <source>
        <dbReference type="ARBA" id="ARBA00022729"/>
    </source>
</evidence>
<accession>A0A9P6CV57</accession>
<keyword evidence="1 3" id="KW-0732">Signal</keyword>
<evidence type="ECO:0008006" key="6">
    <source>
        <dbReference type="Google" id="ProtNLM"/>
    </source>
</evidence>
<feature type="chain" id="PRO_5040465977" description="RlpA-like protein double-psi beta-barrel domain-containing protein" evidence="3">
    <location>
        <begin position="22"/>
        <end position="261"/>
    </location>
</feature>